<name>A0ABM1QKR9_CAMSA</name>
<dbReference type="RefSeq" id="XP_019087357.1">
    <property type="nucleotide sequence ID" value="XM_019231812.1"/>
</dbReference>
<accession>A0ABM1QKR9</accession>
<reference evidence="1" key="1">
    <citation type="journal article" date="2014" name="Nat. Commun.">
        <title>The emerging biofuel crop Camelina sativa retains a highly undifferentiated hexaploid genome structure.</title>
        <authorList>
            <person name="Kagale S."/>
            <person name="Koh C."/>
            <person name="Nixon J."/>
            <person name="Bollina V."/>
            <person name="Clarke W.E."/>
            <person name="Tuteja R."/>
            <person name="Spillane C."/>
            <person name="Robinson S.J."/>
            <person name="Links M.G."/>
            <person name="Clarke C."/>
            <person name="Higgins E.E."/>
            <person name="Huebert T."/>
            <person name="Sharpe A.G."/>
            <person name="Parkin I.A."/>
        </authorList>
    </citation>
    <scope>NUCLEOTIDE SEQUENCE [LARGE SCALE GENOMIC DNA]</scope>
    <source>
        <strain evidence="1">cv. DH55</strain>
    </source>
</reference>
<dbReference type="GeneID" id="109127248"/>
<reference evidence="2" key="2">
    <citation type="submission" date="2025-08" db="UniProtKB">
        <authorList>
            <consortium name="RefSeq"/>
        </authorList>
    </citation>
    <scope>IDENTIFICATION</scope>
    <source>
        <tissue evidence="2">Leaf</tissue>
    </source>
</reference>
<gene>
    <name evidence="2" type="primary">LOC109127248</name>
</gene>
<proteinExistence type="predicted"/>
<dbReference type="Proteomes" id="UP000694864">
    <property type="component" value="Chromosome 11"/>
</dbReference>
<protein>
    <submittedName>
        <fullName evidence="2">Uncharacterized protein LOC109127248</fullName>
    </submittedName>
</protein>
<keyword evidence="1" id="KW-1185">Reference proteome</keyword>
<dbReference type="PANTHER" id="PTHR11439:SF463">
    <property type="entry name" value="REVERSE TRANSCRIPTASE TY1_COPIA-TYPE DOMAIN-CONTAINING PROTEIN"/>
    <property type="match status" value="1"/>
</dbReference>
<evidence type="ECO:0000313" key="1">
    <source>
        <dbReference type="Proteomes" id="UP000694864"/>
    </source>
</evidence>
<evidence type="ECO:0000313" key="2">
    <source>
        <dbReference type="RefSeq" id="XP_019087357.1"/>
    </source>
</evidence>
<dbReference type="PANTHER" id="PTHR11439">
    <property type="entry name" value="GAG-POL-RELATED RETROTRANSPOSON"/>
    <property type="match status" value="1"/>
</dbReference>
<dbReference type="InterPro" id="IPR043502">
    <property type="entry name" value="DNA/RNA_pol_sf"/>
</dbReference>
<organism evidence="1 2">
    <name type="scientific">Camelina sativa</name>
    <name type="common">False flax</name>
    <name type="synonym">Myagrum sativum</name>
    <dbReference type="NCBI Taxonomy" id="90675"/>
    <lineage>
        <taxon>Eukaryota</taxon>
        <taxon>Viridiplantae</taxon>
        <taxon>Streptophyta</taxon>
        <taxon>Embryophyta</taxon>
        <taxon>Tracheophyta</taxon>
        <taxon>Spermatophyta</taxon>
        <taxon>Magnoliopsida</taxon>
        <taxon>eudicotyledons</taxon>
        <taxon>Gunneridae</taxon>
        <taxon>Pentapetalae</taxon>
        <taxon>rosids</taxon>
        <taxon>malvids</taxon>
        <taxon>Brassicales</taxon>
        <taxon>Brassicaceae</taxon>
        <taxon>Camelineae</taxon>
        <taxon>Camelina</taxon>
    </lineage>
</organism>
<dbReference type="CDD" id="cd09272">
    <property type="entry name" value="RNase_HI_RT_Ty1"/>
    <property type="match status" value="1"/>
</dbReference>
<sequence>MDPSDVLNTETGTLLQDVEQYRWLVGKLMYLTFTRPDITFAVHKLCQFTSAPRQPHLNAVYKVLHYLNGTIGQGTFYSANSDLKLKGFADADWGRCSDSRRSVLGLCMFLGPSLVSWKSKKQDTISMSSAESEYRAMAVAVKEILWLRTLMLYLWVDSSEAFALYCDNTAALHIANNSVFHERTKHLDMDCHIVREKVQLGIIKTMHVGIEHQLADVLTKPLFSTQFLRLIRKMGVINIYTPS</sequence>
<dbReference type="SUPFAM" id="SSF56672">
    <property type="entry name" value="DNA/RNA polymerases"/>
    <property type="match status" value="1"/>
</dbReference>